<sequence length="139" mass="15809">MPTFIFPGKYESLAKIAELVQIATREFGLDSCAAYGVETAVDEACSNIIEHAYGGEDRGEIEFSYEITADSLIITLRDHGKKFKPKKIEKPKTNVPLKNRSDHGLGLYFIHQWMDEVQYDHREGYNILTLIKHKGTMSK</sequence>
<evidence type="ECO:0000313" key="4">
    <source>
        <dbReference type="Proteomes" id="UP000050514"/>
    </source>
</evidence>
<evidence type="ECO:0000313" key="3">
    <source>
        <dbReference type="EMBL" id="KPL74865.1"/>
    </source>
</evidence>
<dbReference type="Gene3D" id="3.30.565.10">
    <property type="entry name" value="Histidine kinase-like ATPase, C-terminal domain"/>
    <property type="match status" value="1"/>
</dbReference>
<dbReference type="SUPFAM" id="SSF55874">
    <property type="entry name" value="ATPase domain of HSP90 chaperone/DNA topoisomerase II/histidine kinase"/>
    <property type="match status" value="1"/>
</dbReference>
<dbReference type="CDD" id="cd16936">
    <property type="entry name" value="HATPase_RsbW-like"/>
    <property type="match status" value="1"/>
</dbReference>
<accession>A0A0P6X4N1</accession>
<dbReference type="GO" id="GO:0004674">
    <property type="term" value="F:protein serine/threonine kinase activity"/>
    <property type="evidence" value="ECO:0007669"/>
    <property type="project" value="UniProtKB-KW"/>
</dbReference>
<organism evidence="3 4">
    <name type="scientific">Bellilinea caldifistulae</name>
    <dbReference type="NCBI Taxonomy" id="360411"/>
    <lineage>
        <taxon>Bacteria</taxon>
        <taxon>Bacillati</taxon>
        <taxon>Chloroflexota</taxon>
        <taxon>Anaerolineae</taxon>
        <taxon>Anaerolineales</taxon>
        <taxon>Anaerolineaceae</taxon>
        <taxon>Bellilinea</taxon>
    </lineage>
</organism>
<protein>
    <recommendedName>
        <fullName evidence="2">Histidine kinase/HSP90-like ATPase domain-containing protein</fullName>
    </recommendedName>
</protein>
<gene>
    <name evidence="3" type="ORF">AC812_10030</name>
</gene>
<feature type="domain" description="Histidine kinase/HSP90-like ATPase" evidence="2">
    <location>
        <begin position="6"/>
        <end position="132"/>
    </location>
</feature>
<keyword evidence="1" id="KW-0808">Transferase</keyword>
<dbReference type="STRING" id="360411.AC812_10030"/>
<reference evidence="3 4" key="1">
    <citation type="submission" date="2015-07" db="EMBL/GenBank/DDBJ databases">
        <title>Draft genome of Bellilinea caldifistulae DSM 17877.</title>
        <authorList>
            <person name="Hemp J."/>
            <person name="Ward L.M."/>
            <person name="Pace L.A."/>
            <person name="Fischer W.W."/>
        </authorList>
    </citation>
    <scope>NUCLEOTIDE SEQUENCE [LARGE SCALE GENOMIC DNA]</scope>
    <source>
        <strain evidence="3 4">GOMI-1</strain>
    </source>
</reference>
<dbReference type="Proteomes" id="UP000050514">
    <property type="component" value="Unassembled WGS sequence"/>
</dbReference>
<dbReference type="InterPro" id="IPR036890">
    <property type="entry name" value="HATPase_C_sf"/>
</dbReference>
<keyword evidence="1" id="KW-0418">Kinase</keyword>
<dbReference type="InterPro" id="IPR003594">
    <property type="entry name" value="HATPase_dom"/>
</dbReference>
<dbReference type="AlphaFoldDB" id="A0A0P6X4N1"/>
<name>A0A0P6X4N1_9CHLR</name>
<dbReference type="Pfam" id="PF13581">
    <property type="entry name" value="HATPase_c_2"/>
    <property type="match status" value="1"/>
</dbReference>
<evidence type="ECO:0000256" key="1">
    <source>
        <dbReference type="ARBA" id="ARBA00022527"/>
    </source>
</evidence>
<evidence type="ECO:0000259" key="2">
    <source>
        <dbReference type="Pfam" id="PF13581"/>
    </source>
</evidence>
<keyword evidence="1" id="KW-0723">Serine/threonine-protein kinase</keyword>
<dbReference type="PANTHER" id="PTHR35526:SF6">
    <property type="entry name" value="SLR1861 PROTEIN"/>
    <property type="match status" value="1"/>
</dbReference>
<dbReference type="RefSeq" id="WP_061915669.1">
    <property type="nucleotide sequence ID" value="NZ_DF967971.1"/>
</dbReference>
<comment type="caution">
    <text evidence="3">The sequence shown here is derived from an EMBL/GenBank/DDBJ whole genome shotgun (WGS) entry which is preliminary data.</text>
</comment>
<dbReference type="EMBL" id="LGHJ01000016">
    <property type="protein sequence ID" value="KPL74865.1"/>
    <property type="molecule type" value="Genomic_DNA"/>
</dbReference>
<keyword evidence="4" id="KW-1185">Reference proteome</keyword>
<proteinExistence type="predicted"/>
<dbReference type="InterPro" id="IPR050267">
    <property type="entry name" value="Anti-sigma-factor_SerPK"/>
</dbReference>
<dbReference type="PANTHER" id="PTHR35526">
    <property type="entry name" value="ANTI-SIGMA-F FACTOR RSBW-RELATED"/>
    <property type="match status" value="1"/>
</dbReference>